<protein>
    <recommendedName>
        <fullName evidence="8">LITAF domain-containing protein</fullName>
    </recommendedName>
</protein>
<comment type="similarity">
    <text evidence="4">Belongs to the CDIP1/LITAF family.</text>
</comment>
<dbReference type="Proteomes" id="UP001303046">
    <property type="component" value="Unassembled WGS sequence"/>
</dbReference>
<evidence type="ECO:0000256" key="5">
    <source>
        <dbReference type="ARBA" id="ARBA00022723"/>
    </source>
</evidence>
<dbReference type="PROSITE" id="PS51837">
    <property type="entry name" value="LITAF"/>
    <property type="match status" value="1"/>
</dbReference>
<proteinExistence type="inferred from homology"/>
<dbReference type="PANTHER" id="PTHR23292:SF6">
    <property type="entry name" value="FI16602P1-RELATED"/>
    <property type="match status" value="1"/>
</dbReference>
<evidence type="ECO:0000259" key="8">
    <source>
        <dbReference type="PROSITE" id="PS51837"/>
    </source>
</evidence>
<keyword evidence="5" id="KW-0479">Metal-binding</keyword>
<evidence type="ECO:0000256" key="7">
    <source>
        <dbReference type="ARBA" id="ARBA00023136"/>
    </source>
</evidence>
<evidence type="ECO:0000313" key="10">
    <source>
        <dbReference type="Proteomes" id="UP001303046"/>
    </source>
</evidence>
<dbReference type="SMART" id="SM00714">
    <property type="entry name" value="LITAF"/>
    <property type="match status" value="1"/>
</dbReference>
<feature type="domain" description="LITAF" evidence="8">
    <location>
        <begin position="118"/>
        <end position="201"/>
    </location>
</feature>
<keyword evidence="7" id="KW-0472">Membrane</keyword>
<dbReference type="PANTHER" id="PTHR23292">
    <property type="entry name" value="LIPOPOLYSACCHARIDE-INDUCED TUMOR NECROSIS FACTOR-ALPHA FACTOR"/>
    <property type="match status" value="1"/>
</dbReference>
<name>A0ABR1ETK5_NECAM</name>
<comment type="caution">
    <text evidence="9">The sequence shown here is derived from an EMBL/GenBank/DDBJ whole genome shotgun (WGS) entry which is preliminary data.</text>
</comment>
<reference evidence="9 10" key="1">
    <citation type="submission" date="2023-08" db="EMBL/GenBank/DDBJ databases">
        <title>A Necator americanus chromosomal reference genome.</title>
        <authorList>
            <person name="Ilik V."/>
            <person name="Petrzelkova K.J."/>
            <person name="Pardy F."/>
            <person name="Fuh T."/>
            <person name="Niatou-Singa F.S."/>
            <person name="Gouil Q."/>
            <person name="Baker L."/>
            <person name="Ritchie M.E."/>
            <person name="Jex A.R."/>
            <person name="Gazzola D."/>
            <person name="Li H."/>
            <person name="Toshio Fujiwara R."/>
            <person name="Zhan B."/>
            <person name="Aroian R.V."/>
            <person name="Pafco B."/>
            <person name="Schwarz E.M."/>
        </authorList>
    </citation>
    <scope>NUCLEOTIDE SEQUENCE [LARGE SCALE GENOMIC DNA]</scope>
    <source>
        <strain evidence="9 10">Aroian</strain>
        <tissue evidence="9">Whole animal</tissue>
    </source>
</reference>
<evidence type="ECO:0000256" key="6">
    <source>
        <dbReference type="ARBA" id="ARBA00022833"/>
    </source>
</evidence>
<dbReference type="InterPro" id="IPR037519">
    <property type="entry name" value="LITAF_fam"/>
</dbReference>
<evidence type="ECO:0000256" key="4">
    <source>
        <dbReference type="ARBA" id="ARBA00005975"/>
    </source>
</evidence>
<evidence type="ECO:0000313" key="9">
    <source>
        <dbReference type="EMBL" id="KAK6765940.1"/>
    </source>
</evidence>
<dbReference type="Pfam" id="PF10601">
    <property type="entry name" value="zf-LITAF-like"/>
    <property type="match status" value="1"/>
</dbReference>
<sequence length="202" mass="22005">MFDCNSLALINNGFRFKAQRDLPGSQAFAFIHKVSIRHICASAIVLKLIILIRDSSCGNMSEPPPAYEALQNPYVPTETKQPATNPEFPPNPTFPAGNYAPPPTMQHPAGAPGYVPGPVHTVVVGSIAFNQNPMSMTCPHCHQQILSKTSPKSGLLTWLLCGGMALFGCWLCCCIPFCVDSCQDTEHHCPNCGKFLGTYRRI</sequence>
<comment type="subcellular location">
    <subcellularLocation>
        <location evidence="2">Endosome membrane</location>
        <topology evidence="2">Peripheral membrane protein</topology>
    </subcellularLocation>
    <subcellularLocation>
        <location evidence="1">Late endosome membrane</location>
    </subcellularLocation>
    <subcellularLocation>
        <location evidence="3">Lysosome membrane</location>
        <topology evidence="3">Peripheral membrane protein</topology>
        <orientation evidence="3">Cytoplasmic side</orientation>
    </subcellularLocation>
</comment>
<organism evidence="9 10">
    <name type="scientific">Necator americanus</name>
    <name type="common">Human hookworm</name>
    <dbReference type="NCBI Taxonomy" id="51031"/>
    <lineage>
        <taxon>Eukaryota</taxon>
        <taxon>Metazoa</taxon>
        <taxon>Ecdysozoa</taxon>
        <taxon>Nematoda</taxon>
        <taxon>Chromadorea</taxon>
        <taxon>Rhabditida</taxon>
        <taxon>Rhabditina</taxon>
        <taxon>Rhabditomorpha</taxon>
        <taxon>Strongyloidea</taxon>
        <taxon>Ancylostomatidae</taxon>
        <taxon>Bunostominae</taxon>
        <taxon>Necator</taxon>
    </lineage>
</organism>
<evidence type="ECO:0000256" key="3">
    <source>
        <dbReference type="ARBA" id="ARBA00004630"/>
    </source>
</evidence>
<keyword evidence="10" id="KW-1185">Reference proteome</keyword>
<keyword evidence="6" id="KW-0862">Zinc</keyword>
<dbReference type="InterPro" id="IPR006629">
    <property type="entry name" value="LITAF"/>
</dbReference>
<dbReference type="EMBL" id="JAVFWL010000006">
    <property type="protein sequence ID" value="KAK6765940.1"/>
    <property type="molecule type" value="Genomic_DNA"/>
</dbReference>
<evidence type="ECO:0000256" key="1">
    <source>
        <dbReference type="ARBA" id="ARBA00004414"/>
    </source>
</evidence>
<evidence type="ECO:0000256" key="2">
    <source>
        <dbReference type="ARBA" id="ARBA00004481"/>
    </source>
</evidence>
<accession>A0ABR1ETK5</accession>
<gene>
    <name evidence="9" type="primary">Necator_chrX.g25866</name>
    <name evidence="9" type="ORF">RB195_025700</name>
</gene>